<protein>
    <recommendedName>
        <fullName evidence="1">Cyanophage baseplate Pam3 plug gp18 domain-containing protein</fullName>
    </recommendedName>
</protein>
<dbReference type="Pfam" id="PF22479">
    <property type="entry name" value="Pam3_gp18"/>
    <property type="match status" value="1"/>
</dbReference>
<dbReference type="EMBL" id="CP009920">
    <property type="protein sequence ID" value="AJI22511.1"/>
    <property type="molecule type" value="Genomic_DNA"/>
</dbReference>
<feature type="domain" description="Cyanophage baseplate Pam3 plug gp18" evidence="1">
    <location>
        <begin position="3"/>
        <end position="103"/>
    </location>
</feature>
<dbReference type="Proteomes" id="UP000031829">
    <property type="component" value="Chromosome"/>
</dbReference>
<evidence type="ECO:0000313" key="3">
    <source>
        <dbReference type="Proteomes" id="UP000031829"/>
    </source>
</evidence>
<gene>
    <name evidence="2" type="ORF">BG04_1433</name>
</gene>
<sequence>MRDYIPINKNSLPERFEIELAADTFVMEVNYNQTCNFFTVDLYSVDNEAIILGEKLVLNVPLWHDSVDRRLPAPSLVVLDESNQTKRITFDNFMVTTFLFIDDIAPDEDLSEVSV</sequence>
<name>A0A0B6AG73_PRIM2</name>
<dbReference type="InterPro" id="IPR054252">
    <property type="entry name" value="Pam3_gp18"/>
</dbReference>
<dbReference type="RefSeq" id="WP_034656730.1">
    <property type="nucleotide sequence ID" value="NZ_BCVB01000021.1"/>
</dbReference>
<dbReference type="GeneID" id="93644907"/>
<dbReference type="KEGG" id="bmeg:BG04_1433"/>
<accession>A0A0B6AG73</accession>
<reference evidence="2 3" key="1">
    <citation type="journal article" date="2015" name="Genome Announc.">
        <title>Complete genome sequences for 35 biothreat assay-relevant bacillus species.</title>
        <authorList>
            <person name="Johnson S.L."/>
            <person name="Daligault H.E."/>
            <person name="Davenport K.W."/>
            <person name="Jaissle J."/>
            <person name="Frey K.G."/>
            <person name="Ladner J.T."/>
            <person name="Broomall S.M."/>
            <person name="Bishop-Lilly K.A."/>
            <person name="Bruce D.C."/>
            <person name="Gibbons H.S."/>
            <person name="Coyne S.R."/>
            <person name="Lo C.C."/>
            <person name="Meincke L."/>
            <person name="Munk A.C."/>
            <person name="Koroleva G.I."/>
            <person name="Rosenzweig C.N."/>
            <person name="Palacios G.F."/>
            <person name="Redden C.L."/>
            <person name="Minogue T.D."/>
            <person name="Chain P.S."/>
        </authorList>
    </citation>
    <scope>NUCLEOTIDE SEQUENCE [LARGE SCALE GENOMIC DNA]</scope>
    <source>
        <strain evidence="3">ATCC 14581 / DSM 32 / JCM 2506 / NBRC 15308 / NCIMB 9376 / NCTC 10342 / NRRL B-14308 / VKM B-512</strain>
    </source>
</reference>
<evidence type="ECO:0000259" key="1">
    <source>
        <dbReference type="Pfam" id="PF22479"/>
    </source>
</evidence>
<organism evidence="2 3">
    <name type="scientific">Priestia megaterium (strain ATCC 14581 / DSM 32 / CCUG 1817 / JCM 2506 / NBRC 15308 / NCIMB 9376 / NCTC 10342 / NRRL B-14308 / VKM B-512 / Ford 19)</name>
    <name type="common">Bacillus megaterium</name>
    <dbReference type="NCBI Taxonomy" id="1348623"/>
    <lineage>
        <taxon>Bacteria</taxon>
        <taxon>Bacillati</taxon>
        <taxon>Bacillota</taxon>
        <taxon>Bacilli</taxon>
        <taxon>Bacillales</taxon>
        <taxon>Bacillaceae</taxon>
        <taxon>Priestia</taxon>
    </lineage>
</organism>
<dbReference type="AlphaFoldDB" id="A0A0B6AG73"/>
<evidence type="ECO:0000313" key="2">
    <source>
        <dbReference type="EMBL" id="AJI22511.1"/>
    </source>
</evidence>
<proteinExistence type="predicted"/>
<dbReference type="HOGENOM" id="CLU_140959_0_0_9"/>